<keyword evidence="2" id="KW-1185">Reference proteome</keyword>
<feature type="non-terminal residue" evidence="1">
    <location>
        <position position="99"/>
    </location>
</feature>
<organism evidence="1 2">
    <name type="scientific">Trifolium medium</name>
    <dbReference type="NCBI Taxonomy" id="97028"/>
    <lineage>
        <taxon>Eukaryota</taxon>
        <taxon>Viridiplantae</taxon>
        <taxon>Streptophyta</taxon>
        <taxon>Embryophyta</taxon>
        <taxon>Tracheophyta</taxon>
        <taxon>Spermatophyta</taxon>
        <taxon>Magnoliopsida</taxon>
        <taxon>eudicotyledons</taxon>
        <taxon>Gunneridae</taxon>
        <taxon>Pentapetalae</taxon>
        <taxon>rosids</taxon>
        <taxon>fabids</taxon>
        <taxon>Fabales</taxon>
        <taxon>Fabaceae</taxon>
        <taxon>Papilionoideae</taxon>
        <taxon>50 kb inversion clade</taxon>
        <taxon>NPAAA clade</taxon>
        <taxon>Hologalegina</taxon>
        <taxon>IRL clade</taxon>
        <taxon>Trifolieae</taxon>
        <taxon>Trifolium</taxon>
    </lineage>
</organism>
<proteinExistence type="predicted"/>
<comment type="caution">
    <text evidence="1">The sequence shown here is derived from an EMBL/GenBank/DDBJ whole genome shotgun (WGS) entry which is preliminary data.</text>
</comment>
<sequence length="99" mass="11648">MKFMINQLRWDNLNLSSLPTYRNLTIEFLSSFKYAPNYGYSIHKGLARFRLFGIPYRYSHRDIAEFMSVPNGTDVATKVQEGEYMDYELQNFWGSISGE</sequence>
<dbReference type="EMBL" id="LXQA010320187">
    <property type="protein sequence ID" value="MCI43634.1"/>
    <property type="molecule type" value="Genomic_DNA"/>
</dbReference>
<protein>
    <submittedName>
        <fullName evidence="1">Uncharacterized protein</fullName>
    </submittedName>
</protein>
<evidence type="ECO:0000313" key="1">
    <source>
        <dbReference type="EMBL" id="MCI43634.1"/>
    </source>
</evidence>
<name>A0A392S622_9FABA</name>
<dbReference type="AlphaFoldDB" id="A0A392S622"/>
<dbReference type="Proteomes" id="UP000265520">
    <property type="component" value="Unassembled WGS sequence"/>
</dbReference>
<evidence type="ECO:0000313" key="2">
    <source>
        <dbReference type="Proteomes" id="UP000265520"/>
    </source>
</evidence>
<reference evidence="1 2" key="1">
    <citation type="journal article" date="2018" name="Front. Plant Sci.">
        <title>Red Clover (Trifolium pratense) and Zigzag Clover (T. medium) - A Picture of Genomic Similarities and Differences.</title>
        <authorList>
            <person name="Dluhosova J."/>
            <person name="Istvanek J."/>
            <person name="Nedelnik J."/>
            <person name="Repkova J."/>
        </authorList>
    </citation>
    <scope>NUCLEOTIDE SEQUENCE [LARGE SCALE GENOMIC DNA]</scope>
    <source>
        <strain evidence="2">cv. 10/8</strain>
        <tissue evidence="1">Leaf</tissue>
    </source>
</reference>
<accession>A0A392S622</accession>